<evidence type="ECO:0000256" key="2">
    <source>
        <dbReference type="SAM" id="MobiDB-lite"/>
    </source>
</evidence>
<gene>
    <name evidence="5" type="ORF">RHS03_04375</name>
</gene>
<sequence>MSYSLVPDSHPTNSNPTFDTHHSTSSEPRENMEMEDVELWTRVEDTLSIDVPTLDHKGSAVHIARQQELKEGTIKGRLCHFLHVVWLIGFLPIVSFAYLAVCYVAATRIVPVSIWAIEEPETHLSNVVHTSVAIKAGVTTLNIVIIGLALLPLKTLLDELKSEEFFRMLRRSDSGIPIKAVNGISIPSHSYWRGLLLALQRRASTYYSGALAVSFVGILISSLAPAALSVGLVHVDKEIKAFRVGAVAGDSIIVSSLQGVQDNLDFDPRTTEAAAMGWVQGVLGMSVAFQATTPKYAVPVPLDLRPSDRARYITDVITMDPVCTWEVPDPPVVAPLNSSDTSSQVNFTMPSFGIDFSLRLSTIARPMKNTSTGDPPTSGITAWLMTKCTSCPPLPTQATIDMSGIPTQDYVGPLDYPYNGTVFDTLTFSILVCDPRLSIETREVRLDGSGAIAVTGRGGLTRQGNLHTTQTRLLVGKGPDVAIADIGKMAQAQMFFGPFDNATTTPVLIPRPVEALTQSYMIAQQAAMRSYLSGNMAWSFVPGRMQEAKLVFTSSLPHVITSTILFTLAALFIIVCHFRPETEQFTLFSVAAVLADSSLAGVCRDVKYADCDGKELPEGIALKALKVLWTLFSYLLIADASKSIGWVSLPVHSPPRLDGFELPFSGADIAVGTPPQNTSFMIDTTSPFLYALTPDCVYCPIEGMYDPSLSSTSNRNLGVGSFGNGQFGGIRGSETVTLGGLLQAKESPLGFVYNMSIQFLPRFSGGNLGLLVPQLNQSARENSLLYHLDQQGQLLNPVWGVRLTGADPRLTIGALDPNDYEGDINWVPAVNDSNHVEVEAIKGYNGNTFELEYPVTAFLGTLNINILLPDIDMYWSNASLIGPDHNITVFGPSNMTFGVECDSTHIPPIEFSVVINGSVEYPVNQPDMVRLPASAQASTCRVGAMKAADSKYTLGLTFLRSVYLAYRFPTGTCPGYWGFAAPKDGPTRTSAQKPRTTPKDAATCLSFTKPSSTPAPTIAVGREFQPSGQKYSVQGQPDYELVELRGVDDLPQLELNGAEVERFANKDVLELGISKALSKSRCMILGMAIRSGTIELKQGQLILCPLVRVGHDTQTGEVGEPPRLRSSEGGPGAPDRESGS</sequence>
<dbReference type="PANTHER" id="PTHR47966">
    <property type="entry name" value="BETA-SITE APP-CLEAVING ENZYME, ISOFORM A-RELATED"/>
    <property type="match status" value="1"/>
</dbReference>
<dbReference type="GO" id="GO:0006508">
    <property type="term" value="P:proteolysis"/>
    <property type="evidence" value="ECO:0007669"/>
    <property type="project" value="UniProtKB-KW"/>
</dbReference>
<keyword evidence="5" id="KW-0645">Protease</keyword>
<dbReference type="InterPro" id="IPR001461">
    <property type="entry name" value="Aspartic_peptidase_A1"/>
</dbReference>
<feature type="region of interest" description="Disordered" evidence="2">
    <location>
        <begin position="1113"/>
        <end position="1140"/>
    </location>
</feature>
<feature type="non-terminal residue" evidence="5">
    <location>
        <position position="1"/>
    </location>
</feature>
<keyword evidence="3" id="KW-1133">Transmembrane helix</keyword>
<proteinExistence type="inferred from homology"/>
<dbReference type="InterPro" id="IPR021109">
    <property type="entry name" value="Peptidase_aspartic_dom_sf"/>
</dbReference>
<feature type="compositionally biased region" description="Basic and acidic residues" evidence="2">
    <location>
        <begin position="19"/>
        <end position="32"/>
    </location>
</feature>
<dbReference type="GO" id="GO:0004190">
    <property type="term" value="F:aspartic-type endopeptidase activity"/>
    <property type="evidence" value="ECO:0007669"/>
    <property type="project" value="InterPro"/>
</dbReference>
<feature type="domain" description="Peptidase A1" evidence="4">
    <location>
        <begin position="665"/>
        <end position="980"/>
    </location>
</feature>
<dbReference type="PANTHER" id="PTHR47966:SF51">
    <property type="entry name" value="BETA-SITE APP-CLEAVING ENZYME, ISOFORM A-RELATED"/>
    <property type="match status" value="1"/>
</dbReference>
<comment type="similarity">
    <text evidence="1">Belongs to the peptidase A1 family.</text>
</comment>
<comment type="caution">
    <text evidence="5">The sequence shown here is derived from an EMBL/GenBank/DDBJ whole genome shotgun (WGS) entry which is preliminary data.</text>
</comment>
<dbReference type="InterPro" id="IPR034164">
    <property type="entry name" value="Pepsin-like_dom"/>
</dbReference>
<evidence type="ECO:0000259" key="4">
    <source>
        <dbReference type="PROSITE" id="PS51767"/>
    </source>
</evidence>
<dbReference type="EMBL" id="JACYCD010000049">
    <property type="protein sequence ID" value="KAF8708082.1"/>
    <property type="molecule type" value="Genomic_DNA"/>
</dbReference>
<keyword evidence="5" id="KW-0378">Hydrolase</keyword>
<feature type="region of interest" description="Disordered" evidence="2">
    <location>
        <begin position="1"/>
        <end position="32"/>
    </location>
</feature>
<protein>
    <submittedName>
        <fullName evidence="5">Eukaryotic aspartyl protease</fullName>
    </submittedName>
</protein>
<dbReference type="AlphaFoldDB" id="A0A8H7LVR2"/>
<dbReference type="Proteomes" id="UP000602905">
    <property type="component" value="Unassembled WGS sequence"/>
</dbReference>
<dbReference type="SUPFAM" id="SSF50630">
    <property type="entry name" value="Acid proteases"/>
    <property type="match status" value="1"/>
</dbReference>
<reference evidence="5" key="1">
    <citation type="submission" date="2020-09" db="EMBL/GenBank/DDBJ databases">
        <title>Comparative genome analyses of four rice-infecting Rhizoctonia solani isolates reveal extensive enrichment of homogalacturonan modification genes.</title>
        <authorList>
            <person name="Lee D.-Y."/>
            <person name="Jeon J."/>
            <person name="Kim K.-T."/>
            <person name="Cheong K."/>
            <person name="Song H."/>
            <person name="Choi G."/>
            <person name="Ko J."/>
            <person name="Opiyo S.O."/>
            <person name="Zuo S."/>
            <person name="Madhav S."/>
            <person name="Lee Y.-H."/>
            <person name="Wang G.-L."/>
        </authorList>
    </citation>
    <scope>NUCLEOTIDE SEQUENCE</scope>
    <source>
        <strain evidence="5">AG1-IA WGL</strain>
    </source>
</reference>
<dbReference type="OrthoDB" id="2747330at2759"/>
<name>A0A8H7LVR2_9AGAM</name>
<feature type="transmembrane region" description="Helical" evidence="3">
    <location>
        <begin position="212"/>
        <end position="233"/>
    </location>
</feature>
<dbReference type="CDD" id="cd05471">
    <property type="entry name" value="pepsin_like"/>
    <property type="match status" value="1"/>
</dbReference>
<evidence type="ECO:0000313" key="6">
    <source>
        <dbReference type="Proteomes" id="UP000602905"/>
    </source>
</evidence>
<dbReference type="PROSITE" id="PS51767">
    <property type="entry name" value="PEPTIDASE_A1"/>
    <property type="match status" value="1"/>
</dbReference>
<dbReference type="Gene3D" id="2.40.70.10">
    <property type="entry name" value="Acid Proteases"/>
    <property type="match status" value="2"/>
</dbReference>
<evidence type="ECO:0000256" key="1">
    <source>
        <dbReference type="ARBA" id="ARBA00007447"/>
    </source>
</evidence>
<keyword evidence="3" id="KW-0472">Membrane</keyword>
<organism evidence="5 6">
    <name type="scientific">Rhizoctonia solani</name>
    <dbReference type="NCBI Taxonomy" id="456999"/>
    <lineage>
        <taxon>Eukaryota</taxon>
        <taxon>Fungi</taxon>
        <taxon>Dikarya</taxon>
        <taxon>Basidiomycota</taxon>
        <taxon>Agaricomycotina</taxon>
        <taxon>Agaricomycetes</taxon>
        <taxon>Cantharellales</taxon>
        <taxon>Ceratobasidiaceae</taxon>
        <taxon>Rhizoctonia</taxon>
    </lineage>
</organism>
<keyword evidence="3" id="KW-0812">Transmembrane</keyword>
<accession>A0A8H7LVR2</accession>
<feature type="transmembrane region" description="Helical" evidence="3">
    <location>
        <begin position="84"/>
        <end position="106"/>
    </location>
</feature>
<evidence type="ECO:0000256" key="3">
    <source>
        <dbReference type="SAM" id="Phobius"/>
    </source>
</evidence>
<dbReference type="Pfam" id="PF00026">
    <property type="entry name" value="Asp"/>
    <property type="match status" value="1"/>
</dbReference>
<dbReference type="InterPro" id="IPR033121">
    <property type="entry name" value="PEPTIDASE_A1"/>
</dbReference>
<evidence type="ECO:0000313" key="5">
    <source>
        <dbReference type="EMBL" id="KAF8708082.1"/>
    </source>
</evidence>